<sequence length="112" mass="11845">MDADAHFDTAVLGLVLPPGVEAALAEAGRCRADPVAAMAALMCAQALAAGHSAALLNGVPLRAQRRDADWTVRWEAAGRAIGTALERLLHDQEPEVRERAAARRDELECAHG</sequence>
<gene>
    <name evidence="1" type="ORF">HHL10_14370</name>
</gene>
<dbReference type="InterPro" id="IPR016024">
    <property type="entry name" value="ARM-type_fold"/>
</dbReference>
<evidence type="ECO:0000313" key="2">
    <source>
        <dbReference type="Proteomes" id="UP000574067"/>
    </source>
</evidence>
<dbReference type="EMBL" id="JABBFW010000008">
    <property type="protein sequence ID" value="NML16163.1"/>
    <property type="molecule type" value="Genomic_DNA"/>
</dbReference>
<comment type="caution">
    <text evidence="1">The sequence shown here is derived from an EMBL/GenBank/DDBJ whole genome shotgun (WGS) entry which is preliminary data.</text>
</comment>
<dbReference type="Gene3D" id="1.25.10.10">
    <property type="entry name" value="Leucine-rich Repeat Variant"/>
    <property type="match status" value="1"/>
</dbReference>
<proteinExistence type="predicted"/>
<dbReference type="RefSeq" id="WP_169161054.1">
    <property type="nucleotide sequence ID" value="NZ_JABBFW010000008.1"/>
</dbReference>
<dbReference type="SUPFAM" id="SSF48371">
    <property type="entry name" value="ARM repeat"/>
    <property type="match status" value="1"/>
</dbReference>
<protein>
    <submittedName>
        <fullName evidence="1">Uncharacterized protein</fullName>
    </submittedName>
</protein>
<organism evidence="1 2">
    <name type="scientific">Azohydromonas caseinilytica</name>
    <dbReference type="NCBI Taxonomy" id="2728836"/>
    <lineage>
        <taxon>Bacteria</taxon>
        <taxon>Pseudomonadati</taxon>
        <taxon>Pseudomonadota</taxon>
        <taxon>Betaproteobacteria</taxon>
        <taxon>Burkholderiales</taxon>
        <taxon>Sphaerotilaceae</taxon>
        <taxon>Azohydromonas</taxon>
    </lineage>
</organism>
<reference evidence="1 2" key="1">
    <citation type="submission" date="2020-04" db="EMBL/GenBank/DDBJ databases">
        <title>Azohydromonas sp. isolated from soil.</title>
        <authorList>
            <person name="Dahal R.H."/>
        </authorList>
    </citation>
    <scope>NUCLEOTIDE SEQUENCE [LARGE SCALE GENOMIC DNA]</scope>
    <source>
        <strain evidence="1 2">G-1-1-14</strain>
    </source>
</reference>
<evidence type="ECO:0000313" key="1">
    <source>
        <dbReference type="EMBL" id="NML16163.1"/>
    </source>
</evidence>
<accession>A0A848FD00</accession>
<dbReference type="AlphaFoldDB" id="A0A848FD00"/>
<dbReference type="Proteomes" id="UP000574067">
    <property type="component" value="Unassembled WGS sequence"/>
</dbReference>
<keyword evidence="2" id="KW-1185">Reference proteome</keyword>
<dbReference type="InterPro" id="IPR011989">
    <property type="entry name" value="ARM-like"/>
</dbReference>
<name>A0A848FD00_9BURK</name>